<dbReference type="RefSeq" id="WP_110461076.1">
    <property type="nucleotide sequence ID" value="NZ_QKMR01000004.1"/>
</dbReference>
<dbReference type="InterPro" id="IPR029063">
    <property type="entry name" value="SAM-dependent_MTases_sf"/>
</dbReference>
<dbReference type="SUPFAM" id="SSF53335">
    <property type="entry name" value="S-adenosyl-L-methionine-dependent methyltransferases"/>
    <property type="match status" value="1"/>
</dbReference>
<evidence type="ECO:0000313" key="2">
    <source>
        <dbReference type="EMBL" id="PYG89194.1"/>
    </source>
</evidence>
<dbReference type="GO" id="GO:0008757">
    <property type="term" value="F:S-adenosylmethionine-dependent methyltransferase activity"/>
    <property type="evidence" value="ECO:0007669"/>
    <property type="project" value="UniProtKB-ARBA"/>
</dbReference>
<dbReference type="PANTHER" id="PTHR47739:SF1">
    <property type="entry name" value="TRNA1(VAL) (ADENINE(37)-N6)-METHYLTRANSFERASE"/>
    <property type="match status" value="1"/>
</dbReference>
<dbReference type="PANTHER" id="PTHR47739">
    <property type="entry name" value="TRNA1(VAL) (ADENINE(37)-N6)-METHYLTRANSFERASE"/>
    <property type="match status" value="1"/>
</dbReference>
<dbReference type="AlphaFoldDB" id="A0A318XRW8"/>
<protein>
    <submittedName>
        <fullName evidence="2">tRNA1(Val) A37 N6-methylase TrmN6</fullName>
    </submittedName>
</protein>
<organism evidence="2 3">
    <name type="scientific">Ruminiclostridium sufflavum DSM 19573</name>
    <dbReference type="NCBI Taxonomy" id="1121337"/>
    <lineage>
        <taxon>Bacteria</taxon>
        <taxon>Bacillati</taxon>
        <taxon>Bacillota</taxon>
        <taxon>Clostridia</taxon>
        <taxon>Eubacteriales</taxon>
        <taxon>Oscillospiraceae</taxon>
        <taxon>Ruminiclostridium</taxon>
    </lineage>
</organism>
<dbReference type="PROSITE" id="PS00092">
    <property type="entry name" value="N6_MTASE"/>
    <property type="match status" value="1"/>
</dbReference>
<sequence>MVEINEKERIDDLQLKGLRLIQNTETFCFGVDAVLLSDFADVKKDCRVLDIGTGTGIIPVLLAGKTQAKAIAGLEIQGNMAEMANRSVILNGLEDRVQIIHGDIKRYSEYFSKSSFELVVSNPPYTNKGCGLVNPHDSKAVSRHEILCSLEDVVSSAAALLVSGGQLAMVHRPERLADIICSMRNNGIEPKYLRFVHPKPYKKPNMILIKGNRGGKPELKVQEPLYVYNQDGTYSDEINKIYGREVTEN</sequence>
<dbReference type="GO" id="GO:0032259">
    <property type="term" value="P:methylation"/>
    <property type="evidence" value="ECO:0007669"/>
    <property type="project" value="UniProtKB-KW"/>
</dbReference>
<dbReference type="GO" id="GO:0008170">
    <property type="term" value="F:N-methyltransferase activity"/>
    <property type="evidence" value="ECO:0007669"/>
    <property type="project" value="UniProtKB-ARBA"/>
</dbReference>
<keyword evidence="2" id="KW-0808">Transferase</keyword>
<feature type="domain" description="Methyltransferase small" evidence="1">
    <location>
        <begin position="34"/>
        <end position="172"/>
    </location>
</feature>
<dbReference type="Proteomes" id="UP000248132">
    <property type="component" value="Unassembled WGS sequence"/>
</dbReference>
<name>A0A318XRW8_9FIRM</name>
<dbReference type="GO" id="GO:0003676">
    <property type="term" value="F:nucleic acid binding"/>
    <property type="evidence" value="ECO:0007669"/>
    <property type="project" value="InterPro"/>
</dbReference>
<keyword evidence="2" id="KW-0489">Methyltransferase</keyword>
<comment type="caution">
    <text evidence="2">The sequence shown here is derived from an EMBL/GenBank/DDBJ whole genome shotgun (WGS) entry which is preliminary data.</text>
</comment>
<proteinExistence type="predicted"/>
<dbReference type="OrthoDB" id="9777257at2"/>
<dbReference type="InterPro" id="IPR007848">
    <property type="entry name" value="Small_mtfrase_dom"/>
</dbReference>
<reference evidence="2 3" key="1">
    <citation type="submission" date="2018-06" db="EMBL/GenBank/DDBJ databases">
        <title>Genomic Encyclopedia of Type Strains, Phase I: the one thousand microbial genomes (KMG-I) project.</title>
        <authorList>
            <person name="Kyrpides N."/>
        </authorList>
    </citation>
    <scope>NUCLEOTIDE SEQUENCE [LARGE SCALE GENOMIC DNA]</scope>
    <source>
        <strain evidence="2 3">DSM 19573</strain>
    </source>
</reference>
<keyword evidence="3" id="KW-1185">Reference proteome</keyword>
<dbReference type="EMBL" id="QKMR01000004">
    <property type="protein sequence ID" value="PYG89194.1"/>
    <property type="molecule type" value="Genomic_DNA"/>
</dbReference>
<gene>
    <name evidence="2" type="ORF">LY28_01017</name>
</gene>
<dbReference type="InterPro" id="IPR050210">
    <property type="entry name" value="tRNA_Adenine-N(6)_MTase"/>
</dbReference>
<dbReference type="Gene3D" id="3.40.50.150">
    <property type="entry name" value="Vaccinia Virus protein VP39"/>
    <property type="match status" value="1"/>
</dbReference>
<dbReference type="CDD" id="cd02440">
    <property type="entry name" value="AdoMet_MTases"/>
    <property type="match status" value="1"/>
</dbReference>
<dbReference type="InterPro" id="IPR002052">
    <property type="entry name" value="DNA_methylase_N6_adenine_CS"/>
</dbReference>
<evidence type="ECO:0000259" key="1">
    <source>
        <dbReference type="Pfam" id="PF05175"/>
    </source>
</evidence>
<evidence type="ECO:0000313" key="3">
    <source>
        <dbReference type="Proteomes" id="UP000248132"/>
    </source>
</evidence>
<dbReference type="Pfam" id="PF05175">
    <property type="entry name" value="MTS"/>
    <property type="match status" value="1"/>
</dbReference>
<accession>A0A318XRW8</accession>